<dbReference type="EMBL" id="LAZR01010474">
    <property type="protein sequence ID" value="KKM66723.1"/>
    <property type="molecule type" value="Genomic_DNA"/>
</dbReference>
<dbReference type="Gene3D" id="3.90.1530.10">
    <property type="entry name" value="Conserved hypothetical protein from pyrococcus furiosus pfu- 392566-001, ParB domain"/>
    <property type="match status" value="1"/>
</dbReference>
<name>A0A0F9JAZ0_9ZZZZ</name>
<dbReference type="SMART" id="SM00470">
    <property type="entry name" value="ParB"/>
    <property type="match status" value="1"/>
</dbReference>
<reference evidence="2" key="1">
    <citation type="journal article" date="2015" name="Nature">
        <title>Complex archaea that bridge the gap between prokaryotes and eukaryotes.</title>
        <authorList>
            <person name="Spang A."/>
            <person name="Saw J.H."/>
            <person name="Jorgensen S.L."/>
            <person name="Zaremba-Niedzwiedzka K."/>
            <person name="Martijn J."/>
            <person name="Lind A.E."/>
            <person name="van Eijk R."/>
            <person name="Schleper C."/>
            <person name="Guy L."/>
            <person name="Ettema T.J."/>
        </authorList>
    </citation>
    <scope>NUCLEOTIDE SEQUENCE</scope>
</reference>
<gene>
    <name evidence="2" type="ORF">LCGC14_1478310</name>
</gene>
<dbReference type="SUPFAM" id="SSF110849">
    <property type="entry name" value="ParB/Sulfiredoxin"/>
    <property type="match status" value="1"/>
</dbReference>
<organism evidence="2">
    <name type="scientific">marine sediment metagenome</name>
    <dbReference type="NCBI Taxonomy" id="412755"/>
    <lineage>
        <taxon>unclassified sequences</taxon>
        <taxon>metagenomes</taxon>
        <taxon>ecological metagenomes</taxon>
    </lineage>
</organism>
<evidence type="ECO:0000259" key="1">
    <source>
        <dbReference type="SMART" id="SM00470"/>
    </source>
</evidence>
<protein>
    <recommendedName>
        <fullName evidence="1">ParB-like N-terminal domain-containing protein</fullName>
    </recommendedName>
</protein>
<dbReference type="InterPro" id="IPR003115">
    <property type="entry name" value="ParB_N"/>
</dbReference>
<feature type="domain" description="ParB-like N-terminal" evidence="1">
    <location>
        <begin position="14"/>
        <end position="100"/>
    </location>
</feature>
<accession>A0A0F9JAZ0</accession>
<comment type="caution">
    <text evidence="2">The sequence shown here is derived from an EMBL/GenBank/DDBJ whole genome shotgun (WGS) entry which is preliminary data.</text>
</comment>
<dbReference type="AlphaFoldDB" id="A0A0F9JAZ0"/>
<dbReference type="Pfam" id="PF02195">
    <property type="entry name" value="ParB_N"/>
    <property type="match status" value="1"/>
</dbReference>
<dbReference type="InterPro" id="IPR036086">
    <property type="entry name" value="ParB/Sulfiredoxin_sf"/>
</dbReference>
<evidence type="ECO:0000313" key="2">
    <source>
        <dbReference type="EMBL" id="KKM66723.1"/>
    </source>
</evidence>
<proteinExistence type="predicted"/>
<sequence length="174" mass="18925">MKIEARSTAAPGPEMVPLADLMPWPGNPRINDEAAKRLAVLIQEHGFVNPVVLWGASNVVYAGCTRLKAAAILGLTKVPVIRAQFRDEAQAIAFALADNKSGGWSSWDEPALALALNQLESVDVEAVVRMTGFEQEEIEGIKTGWEEPPEKEPAAEREPRIMVCPHCDGEISIK</sequence>